<evidence type="ECO:0000313" key="1">
    <source>
        <dbReference type="EMBL" id="MFC3863020.1"/>
    </source>
</evidence>
<dbReference type="RefSeq" id="WP_380080957.1">
    <property type="nucleotide sequence ID" value="NZ_JBHRZF010000222.1"/>
</dbReference>
<gene>
    <name evidence="1" type="ORF">ACFOPQ_19845</name>
</gene>
<organism evidence="1 2">
    <name type="scientific">Deinococcus antarcticus</name>
    <dbReference type="NCBI Taxonomy" id="1298767"/>
    <lineage>
        <taxon>Bacteria</taxon>
        <taxon>Thermotogati</taxon>
        <taxon>Deinococcota</taxon>
        <taxon>Deinococci</taxon>
        <taxon>Deinococcales</taxon>
        <taxon>Deinococcaceae</taxon>
        <taxon>Deinococcus</taxon>
    </lineage>
</organism>
<proteinExistence type="predicted"/>
<reference evidence="2" key="1">
    <citation type="journal article" date="2019" name="Int. J. Syst. Evol. Microbiol.">
        <title>The Global Catalogue of Microorganisms (GCM) 10K type strain sequencing project: providing services to taxonomists for standard genome sequencing and annotation.</title>
        <authorList>
            <consortium name="The Broad Institute Genomics Platform"/>
            <consortium name="The Broad Institute Genome Sequencing Center for Infectious Disease"/>
            <person name="Wu L."/>
            <person name="Ma J."/>
        </authorList>
    </citation>
    <scope>NUCLEOTIDE SEQUENCE [LARGE SCALE GENOMIC DNA]</scope>
    <source>
        <strain evidence="2">CCTCC AB 2013263</strain>
    </source>
</reference>
<protein>
    <submittedName>
        <fullName evidence="1">Uncharacterized protein</fullName>
    </submittedName>
</protein>
<dbReference type="Proteomes" id="UP001595748">
    <property type="component" value="Unassembled WGS sequence"/>
</dbReference>
<name>A0ABV8AFQ3_9DEIO</name>
<sequence>MPEALKAHFYPEAPASGCVKLSDFESYPYASREWTGQTLTFAFDGPLPLTVILNRVTNVILPRAAQLAGEREAFFVYAIG</sequence>
<evidence type="ECO:0000313" key="2">
    <source>
        <dbReference type="Proteomes" id="UP001595748"/>
    </source>
</evidence>
<dbReference type="EMBL" id="JBHRZF010000222">
    <property type="protein sequence ID" value="MFC3863020.1"/>
    <property type="molecule type" value="Genomic_DNA"/>
</dbReference>
<accession>A0ABV8AFQ3</accession>
<comment type="caution">
    <text evidence="1">The sequence shown here is derived from an EMBL/GenBank/DDBJ whole genome shotgun (WGS) entry which is preliminary data.</text>
</comment>
<keyword evidence="2" id="KW-1185">Reference proteome</keyword>